<dbReference type="InterPro" id="IPR000719">
    <property type="entry name" value="Prot_kinase_dom"/>
</dbReference>
<dbReference type="Proteomes" id="UP000625316">
    <property type="component" value="Unassembled WGS sequence"/>
</dbReference>
<dbReference type="GO" id="GO:0004672">
    <property type="term" value="F:protein kinase activity"/>
    <property type="evidence" value="ECO:0007669"/>
    <property type="project" value="InterPro"/>
</dbReference>
<protein>
    <recommendedName>
        <fullName evidence="2">Protein kinase domain-containing protein</fullName>
    </recommendedName>
</protein>
<keyword evidence="4" id="KW-1185">Reference proteome</keyword>
<proteinExistence type="predicted"/>
<comment type="caution">
    <text evidence="3">The sequence shown here is derived from an EMBL/GenBank/DDBJ whole genome shotgun (WGS) entry which is preliminary data.</text>
</comment>
<dbReference type="SUPFAM" id="SSF56112">
    <property type="entry name" value="Protein kinase-like (PK-like)"/>
    <property type="match status" value="1"/>
</dbReference>
<feature type="compositionally biased region" description="Low complexity" evidence="1">
    <location>
        <begin position="405"/>
        <end position="423"/>
    </location>
</feature>
<feature type="compositionally biased region" description="Pro residues" evidence="1">
    <location>
        <begin position="316"/>
        <end position="329"/>
    </location>
</feature>
<dbReference type="EMBL" id="JADEXQ010000027">
    <property type="protein sequence ID" value="MBE9030032.1"/>
    <property type="molecule type" value="Genomic_DNA"/>
</dbReference>
<feature type="region of interest" description="Disordered" evidence="1">
    <location>
        <begin position="368"/>
        <end position="432"/>
    </location>
</feature>
<organism evidence="3 4">
    <name type="scientific">Romeriopsis navalis LEGE 11480</name>
    <dbReference type="NCBI Taxonomy" id="2777977"/>
    <lineage>
        <taxon>Bacteria</taxon>
        <taxon>Bacillati</taxon>
        <taxon>Cyanobacteriota</taxon>
        <taxon>Cyanophyceae</taxon>
        <taxon>Leptolyngbyales</taxon>
        <taxon>Leptolyngbyaceae</taxon>
        <taxon>Romeriopsis</taxon>
        <taxon>Romeriopsis navalis</taxon>
    </lineage>
</organism>
<evidence type="ECO:0000256" key="1">
    <source>
        <dbReference type="SAM" id="MobiDB-lite"/>
    </source>
</evidence>
<evidence type="ECO:0000313" key="4">
    <source>
        <dbReference type="Proteomes" id="UP000625316"/>
    </source>
</evidence>
<dbReference type="InterPro" id="IPR011009">
    <property type="entry name" value="Kinase-like_dom_sf"/>
</dbReference>
<name>A0A928Z3H4_9CYAN</name>
<evidence type="ECO:0000259" key="2">
    <source>
        <dbReference type="PROSITE" id="PS50011"/>
    </source>
</evidence>
<feature type="compositionally biased region" description="Low complexity" evidence="1">
    <location>
        <begin position="299"/>
        <end position="315"/>
    </location>
</feature>
<feature type="compositionally biased region" description="Pro residues" evidence="1">
    <location>
        <begin position="274"/>
        <end position="283"/>
    </location>
</feature>
<feature type="region of interest" description="Disordered" evidence="1">
    <location>
        <begin position="269"/>
        <end position="332"/>
    </location>
</feature>
<sequence>MLISSIVPKLPTHPNFSVVDIFAAADFGWEYLIQDVDGLWILEEFLPSAETPQDLATLQTELQQWIQPIASIRFPQLARSIAILSFDERLFWLREHIPGQSYQQLLTQAIAQNDRFSEAEVWDFLIDVLQPLAALHDQNIAHGAIDFNAVICRESDGNLVLQRFGGIREFGLAHQFYLLQPLMTPSWQSNLRGLPQDLHDLAWMALVLLTGNPELELISPVLHTLQRDAVISDELARILTQMLLPKPWQQFPHARAVLQALEAELPQDESFPAPIVPPTPATPNQPTAQQQPTPPSIPSPLSVSNSPASTNSTNLPNPPEPPTNPAPPRSPHRDPIIMTLSIVFIGLVTLSLWRIVQSAKIPFLTPKASPTKPIDKPVGKFSGQPITNTPKPKPSLAAIATTNQPAPTASTPAAKSATKPTKSPAKHQPQTKHGIAAALYDQLIRDIPQGKQAPQQKLNPLLKQLSEAARREMGGYYRQNYDRWFATLATKKISQPTVDILTDTSFYMRFPSLQKKSLNPRTFGQIWYAIARDHITALNQKQNLKRLKAGSFNESGKLHHGQGRVFHITVPPGSGLKLYLKTSKKDIRLSVIQNEIILTRYSTNTQWTAPKSKHGAIYEIILTPMRTEAVPYKLSLKQI</sequence>
<reference evidence="3" key="1">
    <citation type="submission" date="2020-10" db="EMBL/GenBank/DDBJ databases">
        <authorList>
            <person name="Castelo-Branco R."/>
            <person name="Eusebio N."/>
            <person name="Adriana R."/>
            <person name="Vieira A."/>
            <person name="Brugerolle De Fraissinette N."/>
            <person name="Rezende De Castro R."/>
            <person name="Schneider M.P."/>
            <person name="Vasconcelos V."/>
            <person name="Leao P.N."/>
        </authorList>
    </citation>
    <scope>NUCLEOTIDE SEQUENCE</scope>
    <source>
        <strain evidence="3">LEGE 11480</strain>
    </source>
</reference>
<dbReference type="PROSITE" id="PS50011">
    <property type="entry name" value="PROTEIN_KINASE_DOM"/>
    <property type="match status" value="1"/>
</dbReference>
<gene>
    <name evidence="3" type="ORF">IQ266_09860</name>
</gene>
<accession>A0A928Z3H4</accession>
<dbReference type="AlphaFoldDB" id="A0A928Z3H4"/>
<evidence type="ECO:0000313" key="3">
    <source>
        <dbReference type="EMBL" id="MBE9030032.1"/>
    </source>
</evidence>
<dbReference type="Gene3D" id="1.10.510.10">
    <property type="entry name" value="Transferase(Phosphotransferase) domain 1"/>
    <property type="match status" value="1"/>
</dbReference>
<feature type="domain" description="Protein kinase" evidence="2">
    <location>
        <begin position="16"/>
        <end position="271"/>
    </location>
</feature>
<dbReference type="GO" id="GO:0005524">
    <property type="term" value="F:ATP binding"/>
    <property type="evidence" value="ECO:0007669"/>
    <property type="project" value="InterPro"/>
</dbReference>
<dbReference type="RefSeq" id="WP_264324859.1">
    <property type="nucleotide sequence ID" value="NZ_JADEXQ010000027.1"/>
</dbReference>